<name>A0A316AQJ9_9BACT</name>
<feature type="signal peptide" evidence="3">
    <location>
        <begin position="1"/>
        <end position="17"/>
    </location>
</feature>
<dbReference type="InterPro" id="IPR028974">
    <property type="entry name" value="TSP_type-3_rpt"/>
</dbReference>
<evidence type="ECO:0000256" key="2">
    <source>
        <dbReference type="ARBA" id="ARBA00022837"/>
    </source>
</evidence>
<dbReference type="AlphaFoldDB" id="A0A316AQJ9"/>
<dbReference type="InterPro" id="IPR003367">
    <property type="entry name" value="Thrombospondin_3-like_rpt"/>
</dbReference>
<dbReference type="EMBL" id="QGDT01000002">
    <property type="protein sequence ID" value="PWJ59686.1"/>
    <property type="molecule type" value="Genomic_DNA"/>
</dbReference>
<dbReference type="GO" id="GO:0007155">
    <property type="term" value="P:cell adhesion"/>
    <property type="evidence" value="ECO:0007669"/>
    <property type="project" value="InterPro"/>
</dbReference>
<gene>
    <name evidence="5" type="ORF">CLV98_102521</name>
</gene>
<dbReference type="Gene3D" id="4.10.1080.10">
    <property type="entry name" value="TSP type-3 repeat"/>
    <property type="match status" value="1"/>
</dbReference>
<dbReference type="Proteomes" id="UP000245880">
    <property type="component" value="Unassembled WGS sequence"/>
</dbReference>
<dbReference type="Pfam" id="PF18990">
    <property type="entry name" value="DUF5723"/>
    <property type="match status" value="1"/>
</dbReference>
<sequence>MQKLLLFLFLTTGSVLGQSLQSFHIDNYAGSNGIYLNPASIASSHWKGYLNVGVASFGASTSPLKRETVLLSGKALNLNGSTYGPNSNDLRGPALMIQLRNNHSFGISTRYRSVNNIESGYNAIAFLQNEQDIRPNATDVGLISDAYSEYAFSYAAPIWDKNEHFLKLGATYKIISGWQSMALRGQATAEEVNGQDVLQVNNFGGRASDWAFASSLSWSDVFSNKAPGKGYGLDFGVLYEFRPKYQENQYLLNGKQRTDPTVAGYLVKVGLSVMDIGKINYAQSQSFEKAESFQMDRSQYQSLDNITEVADRLIDDAGIENSLTTSAVTVSLPQIFNLYADVNIGKGFFASVIYQSASTKKDIAVPVSSTISIGPRYEKNDFGFGVMAHRHQLSKSTTLATNIRLGIFSFGTDHLFGFFKKGPKPPHLYAGFFIPFGKWKRERDDDQDNVSNRKDQCNEISGLWAFKGCPDTDNDGIEDRLDKCPSEAGPQETNGCPDTDQDGIFDKSDACPTVAGLVQFNGCPDTDGDGIPDHEDKCPEVAGVAELGGCADSDQDGLADQDDKCPQEAGLRELEGCPLQNLTPVNTLQEGERLVGELATVLLAGDTLPTDLESRLKEWLEKQSGGSLNLTFSGKDQNQLVEIAGRYKDALSIRFGDKITAAVLLSESDTIGLLVELVRP</sequence>
<comment type="caution">
    <text evidence="5">The sequence shown here is derived from an EMBL/GenBank/DDBJ whole genome shotgun (WGS) entry which is preliminary data.</text>
</comment>
<accession>A0A316AQJ9</accession>
<dbReference type="RefSeq" id="WP_211319981.1">
    <property type="nucleotide sequence ID" value="NZ_QGDT01000002.1"/>
</dbReference>
<reference evidence="5 6" key="1">
    <citation type="submission" date="2018-03" db="EMBL/GenBank/DDBJ databases">
        <title>Genomic Encyclopedia of Archaeal and Bacterial Type Strains, Phase II (KMG-II): from individual species to whole genera.</title>
        <authorList>
            <person name="Goeker M."/>
        </authorList>
    </citation>
    <scope>NUCLEOTIDE SEQUENCE [LARGE SCALE GENOMIC DNA]</scope>
    <source>
        <strain evidence="5 6">DSM 100346</strain>
    </source>
</reference>
<dbReference type="GO" id="GO:0005509">
    <property type="term" value="F:calcium ion binding"/>
    <property type="evidence" value="ECO:0007669"/>
    <property type="project" value="InterPro"/>
</dbReference>
<keyword evidence="1 3" id="KW-0732">Signal</keyword>
<feature type="domain" description="DUF5723" evidence="4">
    <location>
        <begin position="96"/>
        <end position="406"/>
    </location>
</feature>
<evidence type="ECO:0000256" key="3">
    <source>
        <dbReference type="SAM" id="SignalP"/>
    </source>
</evidence>
<protein>
    <submittedName>
        <fullName evidence="5">Thrombospondin type 3 repeat-containing protein</fullName>
    </submittedName>
</protein>
<keyword evidence="2" id="KW-0106">Calcium</keyword>
<dbReference type="PANTHER" id="PTHR10199">
    <property type="entry name" value="THROMBOSPONDIN"/>
    <property type="match status" value="1"/>
</dbReference>
<organism evidence="5 6">
    <name type="scientific">Dyadobacter jejuensis</name>
    <dbReference type="NCBI Taxonomy" id="1082580"/>
    <lineage>
        <taxon>Bacteria</taxon>
        <taxon>Pseudomonadati</taxon>
        <taxon>Bacteroidota</taxon>
        <taxon>Cytophagia</taxon>
        <taxon>Cytophagales</taxon>
        <taxon>Spirosomataceae</taxon>
        <taxon>Dyadobacter</taxon>
    </lineage>
</organism>
<evidence type="ECO:0000313" key="5">
    <source>
        <dbReference type="EMBL" id="PWJ59686.1"/>
    </source>
</evidence>
<dbReference type="SUPFAM" id="SSF103647">
    <property type="entry name" value="TSP type-3 repeat"/>
    <property type="match status" value="1"/>
</dbReference>
<dbReference type="InterPro" id="IPR043781">
    <property type="entry name" value="DUF5723"/>
</dbReference>
<evidence type="ECO:0000259" key="4">
    <source>
        <dbReference type="Pfam" id="PF18990"/>
    </source>
</evidence>
<dbReference type="Pfam" id="PF02412">
    <property type="entry name" value="TSP_3"/>
    <property type="match status" value="3"/>
</dbReference>
<evidence type="ECO:0000256" key="1">
    <source>
        <dbReference type="ARBA" id="ARBA00022729"/>
    </source>
</evidence>
<feature type="chain" id="PRO_5016362218" evidence="3">
    <location>
        <begin position="18"/>
        <end position="680"/>
    </location>
</feature>
<keyword evidence="6" id="KW-1185">Reference proteome</keyword>
<evidence type="ECO:0000313" key="6">
    <source>
        <dbReference type="Proteomes" id="UP000245880"/>
    </source>
</evidence>
<proteinExistence type="predicted"/>